<dbReference type="GO" id="GO:0008081">
    <property type="term" value="F:phosphoric diester hydrolase activity"/>
    <property type="evidence" value="ECO:0007669"/>
    <property type="project" value="InterPro"/>
</dbReference>
<dbReference type="AlphaFoldDB" id="A0AA37M772"/>
<dbReference type="GO" id="GO:0006629">
    <property type="term" value="P:lipid metabolic process"/>
    <property type="evidence" value="ECO:0007669"/>
    <property type="project" value="InterPro"/>
</dbReference>
<keyword evidence="2" id="KW-1185">Reference proteome</keyword>
<comment type="caution">
    <text evidence="1">The sequence shown here is derived from an EMBL/GenBank/DDBJ whole genome shotgun (WGS) entry which is preliminary data.</text>
</comment>
<dbReference type="InterPro" id="IPR017946">
    <property type="entry name" value="PLC-like_Pdiesterase_TIM-brl"/>
</dbReference>
<evidence type="ECO:0000313" key="1">
    <source>
        <dbReference type="EMBL" id="GJD64271.1"/>
    </source>
</evidence>
<proteinExistence type="predicted"/>
<organism evidence="1 2">
    <name type="scientific">Methylobacterium frigidaeris</name>
    <dbReference type="NCBI Taxonomy" id="2038277"/>
    <lineage>
        <taxon>Bacteria</taxon>
        <taxon>Pseudomonadati</taxon>
        <taxon>Pseudomonadota</taxon>
        <taxon>Alphaproteobacteria</taxon>
        <taxon>Hyphomicrobiales</taxon>
        <taxon>Methylobacteriaceae</taxon>
        <taxon>Methylobacterium</taxon>
    </lineage>
</organism>
<dbReference type="Proteomes" id="UP001055286">
    <property type="component" value="Unassembled WGS sequence"/>
</dbReference>
<dbReference type="SUPFAM" id="SSF51695">
    <property type="entry name" value="PLC-like phosphodiesterases"/>
    <property type="match status" value="1"/>
</dbReference>
<dbReference type="RefSeq" id="WP_238192412.1">
    <property type="nucleotide sequence ID" value="NZ_BPQJ01000023.1"/>
</dbReference>
<sequence length="204" mass="22536">MNIISHRGLWLDGAEKNSAAAFLRTRDQGFGTETDVRDAGGRLVVSHDPPTGPAMLWHEAVALFSGTGLPLAVNVKADGLADMLREAFAGTDVSWFAFDMSAPEMVRYRRAGLPYYTRHSDVEPDPILYDKAQGVWLDAFDGAWFDNSHVERHLRAGKSVCVVSPELHGRDPAGLWEQLARLRTQPALTLCTDQPIAAREYFAI</sequence>
<reference evidence="1" key="2">
    <citation type="submission" date="2021-08" db="EMBL/GenBank/DDBJ databases">
        <authorList>
            <person name="Tani A."/>
            <person name="Ola A."/>
            <person name="Ogura Y."/>
            <person name="Katsura K."/>
            <person name="Hayashi T."/>
        </authorList>
    </citation>
    <scope>NUCLEOTIDE SEQUENCE</scope>
    <source>
        <strain evidence="1">JCM 32048</strain>
    </source>
</reference>
<reference evidence="1" key="1">
    <citation type="journal article" date="2016" name="Front. Microbiol.">
        <title>Genome Sequence of the Piezophilic, Mesophilic Sulfate-Reducing Bacterium Desulfovibrio indicus J2T.</title>
        <authorList>
            <person name="Cao J."/>
            <person name="Maignien L."/>
            <person name="Shao Z."/>
            <person name="Alain K."/>
            <person name="Jebbar M."/>
        </authorList>
    </citation>
    <scope>NUCLEOTIDE SEQUENCE</scope>
    <source>
        <strain evidence="1">JCM 32048</strain>
    </source>
</reference>
<accession>A0AA37M772</accession>
<dbReference type="EMBL" id="BPQJ01000023">
    <property type="protein sequence ID" value="GJD64271.1"/>
    <property type="molecule type" value="Genomic_DNA"/>
</dbReference>
<evidence type="ECO:0000313" key="2">
    <source>
        <dbReference type="Proteomes" id="UP001055286"/>
    </source>
</evidence>
<name>A0AA37M772_9HYPH</name>
<evidence type="ECO:0008006" key="3">
    <source>
        <dbReference type="Google" id="ProtNLM"/>
    </source>
</evidence>
<gene>
    <name evidence="1" type="ORF">MPEAHAMD_4452</name>
</gene>
<protein>
    <recommendedName>
        <fullName evidence="3">Phosphodiesterase</fullName>
    </recommendedName>
</protein>